<feature type="non-terminal residue" evidence="2">
    <location>
        <position position="1"/>
    </location>
</feature>
<proteinExistence type="predicted"/>
<dbReference type="AlphaFoldDB" id="A0AAW0BYH0"/>
<protein>
    <submittedName>
        <fullName evidence="2">Uncharacterized protein</fullName>
    </submittedName>
</protein>
<organism evidence="2 3">
    <name type="scientific">Paramarasmius palmivorus</name>
    <dbReference type="NCBI Taxonomy" id="297713"/>
    <lineage>
        <taxon>Eukaryota</taxon>
        <taxon>Fungi</taxon>
        <taxon>Dikarya</taxon>
        <taxon>Basidiomycota</taxon>
        <taxon>Agaricomycotina</taxon>
        <taxon>Agaricomycetes</taxon>
        <taxon>Agaricomycetidae</taxon>
        <taxon>Agaricales</taxon>
        <taxon>Marasmiineae</taxon>
        <taxon>Marasmiaceae</taxon>
        <taxon>Paramarasmius</taxon>
    </lineage>
</organism>
<evidence type="ECO:0000313" key="2">
    <source>
        <dbReference type="EMBL" id="KAK7032222.1"/>
    </source>
</evidence>
<reference evidence="2 3" key="1">
    <citation type="submission" date="2024-01" db="EMBL/GenBank/DDBJ databases">
        <title>A draft genome for a cacao thread blight-causing isolate of Paramarasmius palmivorus.</title>
        <authorList>
            <person name="Baruah I.K."/>
            <person name="Bukari Y."/>
            <person name="Amoako-Attah I."/>
            <person name="Meinhardt L.W."/>
            <person name="Bailey B.A."/>
            <person name="Cohen S.P."/>
        </authorList>
    </citation>
    <scope>NUCLEOTIDE SEQUENCE [LARGE SCALE GENOMIC DNA]</scope>
    <source>
        <strain evidence="2 3">GH-12</strain>
    </source>
</reference>
<evidence type="ECO:0000313" key="3">
    <source>
        <dbReference type="Proteomes" id="UP001383192"/>
    </source>
</evidence>
<sequence length="216" mass="23487">ARRSFPKTGSSGGTGKKSDENASPSLSGGDAQGLNDTGSSYQFGFDAEEDVVKPYLYFPLVGVPRLVWISSSSARSLDFGPYLRAEPPAELKRTYMVTRPVENYTLIYLKQTTAVQDRSNEFLTYMLGLLAGGLRRPWYGPVLVSFDRSGVLSCATVKSEAIDVVHHLHAVYDRVARDAALPCDPMAPNPNVAFISAREFVTVFGGDMRAAMAHLG</sequence>
<accession>A0AAW0BYH0</accession>
<name>A0AAW0BYH0_9AGAR</name>
<gene>
    <name evidence="2" type="ORF">VNI00_013396</name>
</gene>
<comment type="caution">
    <text evidence="2">The sequence shown here is derived from an EMBL/GenBank/DDBJ whole genome shotgun (WGS) entry which is preliminary data.</text>
</comment>
<dbReference type="Proteomes" id="UP001383192">
    <property type="component" value="Unassembled WGS sequence"/>
</dbReference>
<evidence type="ECO:0000256" key="1">
    <source>
        <dbReference type="SAM" id="MobiDB-lite"/>
    </source>
</evidence>
<feature type="region of interest" description="Disordered" evidence="1">
    <location>
        <begin position="1"/>
        <end position="34"/>
    </location>
</feature>
<dbReference type="EMBL" id="JAYKXP010000067">
    <property type="protein sequence ID" value="KAK7032222.1"/>
    <property type="molecule type" value="Genomic_DNA"/>
</dbReference>
<keyword evidence="3" id="KW-1185">Reference proteome</keyword>